<dbReference type="EMBL" id="JACAGC010000016">
    <property type="protein sequence ID" value="KAF6313036.1"/>
    <property type="molecule type" value="Genomic_DNA"/>
</dbReference>
<organism evidence="2 3">
    <name type="scientific">Rhinolophus ferrumequinum</name>
    <name type="common">Greater horseshoe bat</name>
    <dbReference type="NCBI Taxonomy" id="59479"/>
    <lineage>
        <taxon>Eukaryota</taxon>
        <taxon>Metazoa</taxon>
        <taxon>Chordata</taxon>
        <taxon>Craniata</taxon>
        <taxon>Vertebrata</taxon>
        <taxon>Euteleostomi</taxon>
        <taxon>Mammalia</taxon>
        <taxon>Eutheria</taxon>
        <taxon>Laurasiatheria</taxon>
        <taxon>Chiroptera</taxon>
        <taxon>Yinpterochiroptera</taxon>
        <taxon>Rhinolophoidea</taxon>
        <taxon>Rhinolophidae</taxon>
        <taxon>Rhinolophinae</taxon>
        <taxon>Rhinolophus</taxon>
    </lineage>
</organism>
<feature type="compositionally biased region" description="Low complexity" evidence="1">
    <location>
        <begin position="104"/>
        <end position="120"/>
    </location>
</feature>
<evidence type="ECO:0000313" key="3">
    <source>
        <dbReference type="Proteomes" id="UP000585614"/>
    </source>
</evidence>
<gene>
    <name evidence="2" type="ORF">mRhiFer1_008562</name>
</gene>
<dbReference type="AlphaFoldDB" id="A0A7J7UJV4"/>
<evidence type="ECO:0000256" key="1">
    <source>
        <dbReference type="SAM" id="MobiDB-lite"/>
    </source>
</evidence>
<proteinExistence type="predicted"/>
<sequence>MAASISRLMATGSARHYFEEVGGVGAVSIRQNKSYPLSLPCIWPASSPITLAPCITSLLFLKPLQSCPQTYKDSTANDTESKLKCLAYETLHHAAPPNRFPIGPSQRTPPSLSSRSLPSDPCISTCPWA</sequence>
<accession>A0A7J7UJV4</accession>
<protein>
    <submittedName>
        <fullName evidence="2">Uncharacterized protein</fullName>
    </submittedName>
</protein>
<dbReference type="Proteomes" id="UP000585614">
    <property type="component" value="Unassembled WGS sequence"/>
</dbReference>
<feature type="region of interest" description="Disordered" evidence="1">
    <location>
        <begin position="95"/>
        <end position="120"/>
    </location>
</feature>
<evidence type="ECO:0000313" key="2">
    <source>
        <dbReference type="EMBL" id="KAF6313036.1"/>
    </source>
</evidence>
<reference evidence="2 3" key="1">
    <citation type="journal article" date="2020" name="Nature">
        <title>Six reference-quality genomes reveal evolution of bat adaptations.</title>
        <authorList>
            <person name="Jebb D."/>
            <person name="Huang Z."/>
            <person name="Pippel M."/>
            <person name="Hughes G.M."/>
            <person name="Lavrichenko K."/>
            <person name="Devanna P."/>
            <person name="Winkler S."/>
            <person name="Jermiin L.S."/>
            <person name="Skirmuntt E.C."/>
            <person name="Katzourakis A."/>
            <person name="Burkitt-Gray L."/>
            <person name="Ray D.A."/>
            <person name="Sullivan K.A.M."/>
            <person name="Roscito J.G."/>
            <person name="Kirilenko B.M."/>
            <person name="Davalos L.M."/>
            <person name="Corthals A.P."/>
            <person name="Power M.L."/>
            <person name="Jones G."/>
            <person name="Ransome R.D."/>
            <person name="Dechmann D.K.N."/>
            <person name="Locatelli A.G."/>
            <person name="Puechmaille S.J."/>
            <person name="Fedrigo O."/>
            <person name="Jarvis E.D."/>
            <person name="Hiller M."/>
            <person name="Vernes S.C."/>
            <person name="Myers E.W."/>
            <person name="Teeling E.C."/>
        </authorList>
    </citation>
    <scope>NUCLEOTIDE SEQUENCE [LARGE SCALE GENOMIC DNA]</scope>
    <source>
        <strain evidence="2">MRhiFer1</strain>
        <tissue evidence="2">Lung</tissue>
    </source>
</reference>
<name>A0A7J7UJV4_RHIFE</name>
<comment type="caution">
    <text evidence="2">The sequence shown here is derived from an EMBL/GenBank/DDBJ whole genome shotgun (WGS) entry which is preliminary data.</text>
</comment>